<dbReference type="InterPro" id="IPR000642">
    <property type="entry name" value="Peptidase_M41"/>
</dbReference>
<dbReference type="GO" id="GO:0006508">
    <property type="term" value="P:proteolysis"/>
    <property type="evidence" value="ECO:0007669"/>
    <property type="project" value="UniProtKB-KW"/>
</dbReference>
<dbReference type="InterPro" id="IPR037219">
    <property type="entry name" value="Peptidase_M41-like"/>
</dbReference>
<evidence type="ECO:0000256" key="3">
    <source>
        <dbReference type="ARBA" id="ARBA00022833"/>
    </source>
</evidence>
<reference evidence="6 7" key="1">
    <citation type="submission" date="2020-06" db="EMBL/GenBank/DDBJ databases">
        <title>Oricola thermophila sp. nov. isolated from a tidal sediments.</title>
        <authorList>
            <person name="Kwon K.K."/>
            <person name="Yang S.-H."/>
            <person name="Park M.-J."/>
        </authorList>
    </citation>
    <scope>NUCLEOTIDE SEQUENCE [LARGE SCALE GENOMIC DNA]</scope>
    <source>
        <strain evidence="6 7">MEBiC13590</strain>
    </source>
</reference>
<dbReference type="EMBL" id="CP054836">
    <property type="protein sequence ID" value="QKV18977.1"/>
    <property type="molecule type" value="Genomic_DNA"/>
</dbReference>
<dbReference type="Gene3D" id="1.10.8.60">
    <property type="match status" value="1"/>
</dbReference>
<dbReference type="InterPro" id="IPR041569">
    <property type="entry name" value="AAA_lid_3"/>
</dbReference>
<organism evidence="6 7">
    <name type="scientific">Oricola thermophila</name>
    <dbReference type="NCBI Taxonomy" id="2742145"/>
    <lineage>
        <taxon>Bacteria</taxon>
        <taxon>Pseudomonadati</taxon>
        <taxon>Pseudomonadota</taxon>
        <taxon>Alphaproteobacteria</taxon>
        <taxon>Hyphomicrobiales</taxon>
        <taxon>Ahrensiaceae</taxon>
        <taxon>Oricola</taxon>
    </lineage>
</organism>
<evidence type="ECO:0000313" key="7">
    <source>
        <dbReference type="Proteomes" id="UP000509367"/>
    </source>
</evidence>
<keyword evidence="6" id="KW-0378">Hydrolase</keyword>
<dbReference type="GO" id="GO:0005524">
    <property type="term" value="F:ATP binding"/>
    <property type="evidence" value="ECO:0007669"/>
    <property type="project" value="InterPro"/>
</dbReference>
<evidence type="ECO:0000259" key="4">
    <source>
        <dbReference type="Pfam" id="PF01434"/>
    </source>
</evidence>
<dbReference type="Pfam" id="PF17862">
    <property type="entry name" value="AAA_lid_3"/>
    <property type="match status" value="1"/>
</dbReference>
<keyword evidence="6" id="KW-0645">Protease</keyword>
<dbReference type="PANTHER" id="PTHR23076:SF97">
    <property type="entry name" value="ATP-DEPENDENT ZINC METALLOPROTEASE YME1L1"/>
    <property type="match status" value="1"/>
</dbReference>
<dbReference type="GO" id="GO:0046872">
    <property type="term" value="F:metal ion binding"/>
    <property type="evidence" value="ECO:0007669"/>
    <property type="project" value="UniProtKB-KW"/>
</dbReference>
<dbReference type="SUPFAM" id="SSF140990">
    <property type="entry name" value="FtsH protease domain-like"/>
    <property type="match status" value="1"/>
</dbReference>
<keyword evidence="7" id="KW-1185">Reference proteome</keyword>
<dbReference type="KEGG" id="orm:HTY61_11200"/>
<dbReference type="AlphaFoldDB" id="A0A6N1VJB3"/>
<dbReference type="GO" id="GO:0004222">
    <property type="term" value="F:metalloendopeptidase activity"/>
    <property type="evidence" value="ECO:0007669"/>
    <property type="project" value="InterPro"/>
</dbReference>
<dbReference type="Proteomes" id="UP000509367">
    <property type="component" value="Chromosome"/>
</dbReference>
<dbReference type="GO" id="GO:0004176">
    <property type="term" value="F:ATP-dependent peptidase activity"/>
    <property type="evidence" value="ECO:0007669"/>
    <property type="project" value="InterPro"/>
</dbReference>
<gene>
    <name evidence="6" type="ORF">HTY61_11200</name>
</gene>
<dbReference type="Pfam" id="PF01434">
    <property type="entry name" value="Peptidase_M41"/>
    <property type="match status" value="1"/>
</dbReference>
<comment type="cofactor">
    <cofactor evidence="1">
        <name>Zn(2+)</name>
        <dbReference type="ChEBI" id="CHEBI:29105"/>
    </cofactor>
</comment>
<keyword evidence="3" id="KW-0862">Zinc</keyword>
<evidence type="ECO:0000259" key="5">
    <source>
        <dbReference type="Pfam" id="PF17862"/>
    </source>
</evidence>
<dbReference type="Gene3D" id="1.20.58.760">
    <property type="entry name" value="Peptidase M41"/>
    <property type="match status" value="1"/>
</dbReference>
<sequence length="261" mass="28484">MNEAAALRERYLANAAATAETLLRRLALKTAGLSGADIERLVREARAMARREQRPLSWTDLERLLEAGRPKITDGLRRRAAIHEAGHAIVGHLLGIGCIRSVGIAVTSNEAGHVRSEETAADEQVEPRLMARLAVLLAGRAAERVILGTVSAGAGGDHDSDLAQATKLAADIETVLGLARTRPLLHRRIEPFMLLGGQEKGLVRRIDRRLRRAERQASRIVREHRDAVIDLAVRLLEAEVLEGEELHRLLPQREGGGSSVP</sequence>
<evidence type="ECO:0000313" key="6">
    <source>
        <dbReference type="EMBL" id="QKV18977.1"/>
    </source>
</evidence>
<accession>A0A6N1VJB3</accession>
<proteinExistence type="predicted"/>
<evidence type="ECO:0000256" key="1">
    <source>
        <dbReference type="ARBA" id="ARBA00001947"/>
    </source>
</evidence>
<dbReference type="PANTHER" id="PTHR23076">
    <property type="entry name" value="METALLOPROTEASE M41 FTSH"/>
    <property type="match status" value="1"/>
</dbReference>
<keyword evidence="2" id="KW-0479">Metal-binding</keyword>
<feature type="domain" description="Peptidase M41" evidence="4">
    <location>
        <begin position="75"/>
        <end position="249"/>
    </location>
</feature>
<evidence type="ECO:0000256" key="2">
    <source>
        <dbReference type="ARBA" id="ARBA00022723"/>
    </source>
</evidence>
<dbReference type="RefSeq" id="WP_175276869.1">
    <property type="nucleotide sequence ID" value="NZ_CP054836.1"/>
</dbReference>
<name>A0A6N1VJB3_9HYPH</name>
<protein>
    <submittedName>
        <fullName evidence="6">ATP-dependent Zn protease</fullName>
    </submittedName>
</protein>
<feature type="domain" description="AAA ATPase AAA+ lid" evidence="5">
    <location>
        <begin position="23"/>
        <end position="61"/>
    </location>
</feature>